<dbReference type="GO" id="GO:0003995">
    <property type="term" value="F:acyl-CoA dehydrogenase activity"/>
    <property type="evidence" value="ECO:0007669"/>
    <property type="project" value="TreeGrafter"/>
</dbReference>
<keyword evidence="9" id="KW-1185">Reference proteome</keyword>
<name>A0A6I4MB05_9ACTN</name>
<reference evidence="8" key="1">
    <citation type="submission" date="2019-12" db="EMBL/GenBank/DDBJ databases">
        <title>Actinomadura physcomitrii sp. nov., a novel actinomycete isolated from moss [Physcomitrium sphaericum (Ludw) Fuernr].</title>
        <authorList>
            <person name="Zhuang X."/>
        </authorList>
    </citation>
    <scope>NUCLEOTIDE SEQUENCE [LARGE SCALE GENOMIC DNA]</scope>
    <source>
        <strain evidence="8">LD22</strain>
    </source>
</reference>
<comment type="caution">
    <text evidence="8">The sequence shown here is derived from an EMBL/GenBank/DDBJ whole genome shotgun (WGS) entry which is preliminary data.</text>
</comment>
<evidence type="ECO:0000259" key="6">
    <source>
        <dbReference type="Pfam" id="PF00441"/>
    </source>
</evidence>
<dbReference type="Gene3D" id="1.20.140.10">
    <property type="entry name" value="Butyryl-CoA Dehydrogenase, subunit A, domain 3"/>
    <property type="match status" value="1"/>
</dbReference>
<dbReference type="InterPro" id="IPR046373">
    <property type="entry name" value="Acyl-CoA_Oxase/DH_mid-dom_sf"/>
</dbReference>
<dbReference type="Proteomes" id="UP000462055">
    <property type="component" value="Unassembled WGS sequence"/>
</dbReference>
<dbReference type="CDD" id="cd00567">
    <property type="entry name" value="ACAD"/>
    <property type="match status" value="1"/>
</dbReference>
<dbReference type="EMBL" id="WBMS02000003">
    <property type="protein sequence ID" value="MVZ99828.1"/>
    <property type="molecule type" value="Genomic_DNA"/>
</dbReference>
<keyword evidence="3" id="KW-0285">Flavoprotein</keyword>
<keyword evidence="5" id="KW-0560">Oxidoreductase</keyword>
<organism evidence="8 9">
    <name type="scientific">Actinomadura physcomitrii</name>
    <dbReference type="NCBI Taxonomy" id="2650748"/>
    <lineage>
        <taxon>Bacteria</taxon>
        <taxon>Bacillati</taxon>
        <taxon>Actinomycetota</taxon>
        <taxon>Actinomycetes</taxon>
        <taxon>Streptosporangiales</taxon>
        <taxon>Thermomonosporaceae</taxon>
        <taxon>Actinomadura</taxon>
    </lineage>
</organism>
<dbReference type="InterPro" id="IPR036250">
    <property type="entry name" value="AcylCo_DH-like_C"/>
</dbReference>
<keyword evidence="4" id="KW-0274">FAD</keyword>
<comment type="similarity">
    <text evidence="2">Belongs to the acyl-CoA dehydrogenase family.</text>
</comment>
<dbReference type="AlphaFoldDB" id="A0A6I4MB05"/>
<evidence type="ECO:0000313" key="9">
    <source>
        <dbReference type="Proteomes" id="UP000462055"/>
    </source>
</evidence>
<dbReference type="SUPFAM" id="SSF56645">
    <property type="entry name" value="Acyl-CoA dehydrogenase NM domain-like"/>
    <property type="match status" value="1"/>
</dbReference>
<evidence type="ECO:0000256" key="2">
    <source>
        <dbReference type="ARBA" id="ARBA00009347"/>
    </source>
</evidence>
<dbReference type="PANTHER" id="PTHR43884">
    <property type="entry name" value="ACYL-COA DEHYDROGENASE"/>
    <property type="match status" value="1"/>
</dbReference>
<dbReference type="InterPro" id="IPR037069">
    <property type="entry name" value="AcylCoA_DH/ox_N_sf"/>
</dbReference>
<feature type="domain" description="Acyl-CoA dehydrogenase/oxidase C-terminal" evidence="6">
    <location>
        <begin position="232"/>
        <end position="371"/>
    </location>
</feature>
<proteinExistence type="inferred from homology"/>
<evidence type="ECO:0000313" key="8">
    <source>
        <dbReference type="EMBL" id="MVZ99828.1"/>
    </source>
</evidence>
<dbReference type="InterPro" id="IPR013786">
    <property type="entry name" value="AcylCoA_DH/ox_N"/>
</dbReference>
<dbReference type="Pfam" id="PF02771">
    <property type="entry name" value="Acyl-CoA_dh_N"/>
    <property type="match status" value="1"/>
</dbReference>
<dbReference type="Pfam" id="PF00441">
    <property type="entry name" value="Acyl-CoA_dh_1"/>
    <property type="match status" value="1"/>
</dbReference>
<evidence type="ECO:0000256" key="3">
    <source>
        <dbReference type="ARBA" id="ARBA00022630"/>
    </source>
</evidence>
<dbReference type="SUPFAM" id="SSF47203">
    <property type="entry name" value="Acyl-CoA dehydrogenase C-terminal domain-like"/>
    <property type="match status" value="1"/>
</dbReference>
<accession>A0A6I4MB05</accession>
<dbReference type="InterPro" id="IPR009100">
    <property type="entry name" value="AcylCoA_DH/oxidase_NM_dom_sf"/>
</dbReference>
<comment type="cofactor">
    <cofactor evidence="1">
        <name>FAD</name>
        <dbReference type="ChEBI" id="CHEBI:57692"/>
    </cofactor>
</comment>
<feature type="domain" description="Acyl-CoA dehydrogenase/oxidase N-terminal" evidence="7">
    <location>
        <begin position="7"/>
        <end position="106"/>
    </location>
</feature>
<evidence type="ECO:0000256" key="5">
    <source>
        <dbReference type="ARBA" id="ARBA00023002"/>
    </source>
</evidence>
<evidence type="ECO:0000256" key="4">
    <source>
        <dbReference type="ARBA" id="ARBA00022827"/>
    </source>
</evidence>
<dbReference type="Gene3D" id="1.10.540.10">
    <property type="entry name" value="Acyl-CoA dehydrogenase/oxidase, N-terminal domain"/>
    <property type="match status" value="1"/>
</dbReference>
<dbReference type="GO" id="GO:0050660">
    <property type="term" value="F:flavin adenine dinucleotide binding"/>
    <property type="evidence" value="ECO:0007669"/>
    <property type="project" value="InterPro"/>
</dbReference>
<dbReference type="InterPro" id="IPR009075">
    <property type="entry name" value="AcylCo_DH/oxidase_C"/>
</dbReference>
<dbReference type="Gene3D" id="2.40.110.10">
    <property type="entry name" value="Butyryl-CoA Dehydrogenase, subunit A, domain 2"/>
    <property type="match status" value="1"/>
</dbReference>
<dbReference type="RefSeq" id="WP_151591991.1">
    <property type="nucleotide sequence ID" value="NZ_WBMS02000003.1"/>
</dbReference>
<sequence length="376" mass="40007">MEFELSSDQKLFLATARDFLEKDYPLDRIRRTGEETTGFDRDWWARAAELGWTALLVPEELGGGSISGNGVRDLALLAEELGTGLAPGALLATNAVLAGLVAAHGTGPDHTAEIEALVAGESIASWAVYEPEGQWDPLAPALTASPLDGGGFRLEGAKDRVEAAGQADLLLVTAATPDGTAQFLVPAGADGVTVEPQRSLDLARAFGAVRFDGVRVAESALVGRPGDDRAVERQLQVALVVQCAEVCGGLVRMFDATLRWAFDRYAFGRPIASYQALKHRFADKRTWIEACQATTSAAAAAVQEESADAARLVSVAKAFVGDRSLAVLQDCVQIHGGIGVTWEHDLHLFLRRATADHSLYGTPDEHRRRVAGLAGL</sequence>
<gene>
    <name evidence="8" type="ORF">F8568_005430</name>
</gene>
<dbReference type="PANTHER" id="PTHR43884:SF20">
    <property type="entry name" value="ACYL-COA DEHYDROGENASE FADE28"/>
    <property type="match status" value="1"/>
</dbReference>
<evidence type="ECO:0000259" key="7">
    <source>
        <dbReference type="Pfam" id="PF02771"/>
    </source>
</evidence>
<protein>
    <submittedName>
        <fullName evidence="8">Acyl-CoA dehydrogenase</fullName>
    </submittedName>
</protein>
<evidence type="ECO:0000256" key="1">
    <source>
        <dbReference type="ARBA" id="ARBA00001974"/>
    </source>
</evidence>